<name>A0A8H6E6G6_PETAA</name>
<dbReference type="SUPFAM" id="SSF51735">
    <property type="entry name" value="NAD(P)-binding Rossmann-fold domains"/>
    <property type="match status" value="1"/>
</dbReference>
<evidence type="ECO:0000313" key="2">
    <source>
        <dbReference type="Proteomes" id="UP000541154"/>
    </source>
</evidence>
<dbReference type="EMBL" id="SPNV01000104">
    <property type="protein sequence ID" value="KAF5861272.1"/>
    <property type="molecule type" value="Genomic_DNA"/>
</dbReference>
<gene>
    <name evidence="1" type="ORF">ETB97_000464</name>
</gene>
<proteinExistence type="predicted"/>
<reference evidence="1 2" key="1">
    <citation type="submission" date="2019-04" db="EMBL/GenBank/DDBJ databases">
        <title>Aspergillus burnettii sp. nov., novel species from soil in southeast Queensland.</title>
        <authorList>
            <person name="Gilchrist C.L.M."/>
            <person name="Pitt J.I."/>
            <person name="Lange L."/>
            <person name="Lacey H.J."/>
            <person name="Vuong D."/>
            <person name="Midgley D.J."/>
            <person name="Greenfield P."/>
            <person name="Bradbury M."/>
            <person name="Lacey E."/>
            <person name="Busk P.K."/>
            <person name="Pilgaard B."/>
            <person name="Chooi Y.H."/>
            <person name="Piggott A.M."/>
        </authorList>
    </citation>
    <scope>NUCLEOTIDE SEQUENCE [LARGE SCALE GENOMIC DNA]</scope>
    <source>
        <strain evidence="1 2">FRR 5400</strain>
    </source>
</reference>
<dbReference type="AlphaFoldDB" id="A0A8H6E6G6"/>
<dbReference type="InterPro" id="IPR036291">
    <property type="entry name" value="NAD(P)-bd_dom_sf"/>
</dbReference>
<protein>
    <submittedName>
        <fullName evidence="1">Uncharacterized protein</fullName>
    </submittedName>
</protein>
<sequence length="97" mass="10746">MTGVAPADPSALTLVHIQDVAEAWEILNQFSLGVTRWSDIVAILREKFLDVRWKLSGDTEGQGWVVDTTKAEEGLGFKPRGLEEIVRDTVDFSTTVD</sequence>
<dbReference type="Gene3D" id="3.40.50.720">
    <property type="entry name" value="NAD(P)-binding Rossmann-like Domain"/>
    <property type="match status" value="1"/>
</dbReference>
<dbReference type="Proteomes" id="UP000541154">
    <property type="component" value="Unassembled WGS sequence"/>
</dbReference>
<accession>A0A8H6E6G6</accession>
<comment type="caution">
    <text evidence="1">The sequence shown here is derived from an EMBL/GenBank/DDBJ whole genome shotgun (WGS) entry which is preliminary data.</text>
</comment>
<evidence type="ECO:0000313" key="1">
    <source>
        <dbReference type="EMBL" id="KAF5861272.1"/>
    </source>
</evidence>
<organism evidence="1 2">
    <name type="scientific">Petromyces alliaceus</name>
    <name type="common">Aspergillus alliaceus</name>
    <dbReference type="NCBI Taxonomy" id="209559"/>
    <lineage>
        <taxon>Eukaryota</taxon>
        <taxon>Fungi</taxon>
        <taxon>Dikarya</taxon>
        <taxon>Ascomycota</taxon>
        <taxon>Pezizomycotina</taxon>
        <taxon>Eurotiomycetes</taxon>
        <taxon>Eurotiomycetidae</taxon>
        <taxon>Eurotiales</taxon>
        <taxon>Aspergillaceae</taxon>
        <taxon>Aspergillus</taxon>
        <taxon>Aspergillus subgen. Circumdati</taxon>
    </lineage>
</organism>
<keyword evidence="2" id="KW-1185">Reference proteome</keyword>